<dbReference type="InterPro" id="IPR029061">
    <property type="entry name" value="THDP-binding"/>
</dbReference>
<feature type="domain" description="Pyruvate:ferredoxin oxidoreductase core" evidence="3">
    <location>
        <begin position="248"/>
        <end position="340"/>
    </location>
</feature>
<evidence type="ECO:0000256" key="1">
    <source>
        <dbReference type="ARBA" id="ARBA00023002"/>
    </source>
</evidence>
<dbReference type="RefSeq" id="WP_131172126.1">
    <property type="nucleotide sequence ID" value="NZ_FXTL01000009.1"/>
</dbReference>
<organism evidence="4 5">
    <name type="scientific">Propioniciclava tarda</name>
    <dbReference type="NCBI Taxonomy" id="433330"/>
    <lineage>
        <taxon>Bacteria</taxon>
        <taxon>Bacillati</taxon>
        <taxon>Actinomycetota</taxon>
        <taxon>Actinomycetes</taxon>
        <taxon>Propionibacteriales</taxon>
        <taxon>Propionibacteriaceae</taxon>
        <taxon>Propioniciclava</taxon>
    </lineage>
</organism>
<dbReference type="InterPro" id="IPR009014">
    <property type="entry name" value="Transketo_C/PFOR_II"/>
</dbReference>
<gene>
    <name evidence="4" type="primary">vorB</name>
    <name evidence="4" type="ORF">ET996_08460</name>
</gene>
<dbReference type="CDD" id="cd07034">
    <property type="entry name" value="TPP_PYR_PFOR_IOR-alpha_like"/>
    <property type="match status" value="1"/>
</dbReference>
<feature type="domain" description="Pyruvate flavodoxin/ferredoxin oxidoreductase pyrimidine binding" evidence="2">
    <location>
        <begin position="15"/>
        <end position="185"/>
    </location>
</feature>
<dbReference type="NCBIfam" id="NF005507">
    <property type="entry name" value="PRK07119.1"/>
    <property type="match status" value="1"/>
</dbReference>
<reference evidence="4 5" key="1">
    <citation type="submission" date="2019-01" db="EMBL/GenBank/DDBJ databases">
        <title>Lactibacter flavus gen. nov., sp. nov., a novel bacterium of the family Propionibacteriaceae isolated from raw milk and dairy products.</title>
        <authorList>
            <person name="Huptas C."/>
            <person name="Wenning M."/>
            <person name="Breitenwieser F."/>
            <person name="Doll E."/>
            <person name="Von Neubeck M."/>
            <person name="Busse H.-J."/>
            <person name="Scherer S."/>
        </authorList>
    </citation>
    <scope>NUCLEOTIDE SEQUENCE [LARGE SCALE GENOMIC DNA]</scope>
    <source>
        <strain evidence="4 5">DSM 22130</strain>
    </source>
</reference>
<dbReference type="SUPFAM" id="SSF52922">
    <property type="entry name" value="TK C-terminal domain-like"/>
    <property type="match status" value="1"/>
</dbReference>
<sequence length="370" mass="39318">MTKILMKGNEAIGAAAIAAGCRYFFGYPITPQSELPEYMSRHLPGAGGVFVQSESEVSAINMCYGASGAGARVMTGSSSPGIALKQEGISYLAGAELPCVIVNIVRGGPGLGGIQPAQSDYNQATRGGGDGDYKLLVYAPSTVQEMVDLVGEAFDKADLYRNPVMIVGDGMLGQMMEPVEIGRTPAASPIEKPWATTGVATHPGRRNIINSLFLKPEELEAHVKHLFDKYEAMRANEVRVEELGVEGADLVLVAYGTTARIAKSAIAHLADEGIKVGLIRPITLFPFPMGSFATLPERVKDLLVVEMSMGQMIDDVRIANEGRRRIHFVGRTGGMIPTPALIVDAVKSILDGQPGDAPLNAVGPQKGDRR</sequence>
<dbReference type="AlphaFoldDB" id="A0A4Q9KLK7"/>
<proteinExistence type="predicted"/>
<dbReference type="Pfam" id="PF17147">
    <property type="entry name" value="PFOR_II"/>
    <property type="match status" value="1"/>
</dbReference>
<keyword evidence="1" id="KW-0560">Oxidoreductase</keyword>
<dbReference type="InterPro" id="IPR002880">
    <property type="entry name" value="Pyrv_Fd/Flavodoxin_OxRdtase_N"/>
</dbReference>
<dbReference type="Gene3D" id="3.40.50.920">
    <property type="match status" value="1"/>
</dbReference>
<dbReference type="Proteomes" id="UP000291933">
    <property type="component" value="Unassembled WGS sequence"/>
</dbReference>
<evidence type="ECO:0000313" key="5">
    <source>
        <dbReference type="Proteomes" id="UP000291933"/>
    </source>
</evidence>
<dbReference type="PROSITE" id="PS51257">
    <property type="entry name" value="PROKAR_LIPOPROTEIN"/>
    <property type="match status" value="1"/>
</dbReference>
<dbReference type="PANTHER" id="PTHR43088">
    <property type="entry name" value="SUBUNIT OF PYRUVATE:FLAVODOXIN OXIDOREDUCTASE-RELATED"/>
    <property type="match status" value="1"/>
</dbReference>
<dbReference type="InterPro" id="IPR033412">
    <property type="entry name" value="PFOR_II"/>
</dbReference>
<dbReference type="Gene3D" id="3.40.50.970">
    <property type="match status" value="1"/>
</dbReference>
<comment type="caution">
    <text evidence="4">The sequence shown here is derived from an EMBL/GenBank/DDBJ whole genome shotgun (WGS) entry which is preliminary data.</text>
</comment>
<evidence type="ECO:0000259" key="2">
    <source>
        <dbReference type="Pfam" id="PF01855"/>
    </source>
</evidence>
<evidence type="ECO:0000313" key="4">
    <source>
        <dbReference type="EMBL" id="TBT94810.1"/>
    </source>
</evidence>
<accession>A0A4Q9KLK7</accession>
<keyword evidence="5" id="KW-1185">Reference proteome</keyword>
<dbReference type="PANTHER" id="PTHR43088:SF1">
    <property type="entry name" value="SUBUNIT OF PYRUVATE:FLAVODOXIN OXIDOREDUCTASE"/>
    <property type="match status" value="1"/>
</dbReference>
<dbReference type="OrthoDB" id="9794954at2"/>
<dbReference type="Pfam" id="PF01855">
    <property type="entry name" value="POR_N"/>
    <property type="match status" value="1"/>
</dbReference>
<name>A0A4Q9KLK7_PROTD</name>
<evidence type="ECO:0000259" key="3">
    <source>
        <dbReference type="Pfam" id="PF17147"/>
    </source>
</evidence>
<dbReference type="SUPFAM" id="SSF52518">
    <property type="entry name" value="Thiamin diphosphate-binding fold (THDP-binding)"/>
    <property type="match status" value="1"/>
</dbReference>
<dbReference type="GO" id="GO:0000287">
    <property type="term" value="F:magnesium ion binding"/>
    <property type="evidence" value="ECO:0007669"/>
    <property type="project" value="UniProtKB-ARBA"/>
</dbReference>
<dbReference type="InterPro" id="IPR052368">
    <property type="entry name" value="2-oxoacid_oxidoreductase"/>
</dbReference>
<dbReference type="GO" id="GO:0016491">
    <property type="term" value="F:oxidoreductase activity"/>
    <property type="evidence" value="ECO:0007669"/>
    <property type="project" value="UniProtKB-KW"/>
</dbReference>
<protein>
    <submittedName>
        <fullName evidence="4">3-methyl-2-oxobutanoate dehydrogenase subunit VorB</fullName>
    </submittedName>
</protein>
<dbReference type="EMBL" id="SDMR01000009">
    <property type="protein sequence ID" value="TBT94810.1"/>
    <property type="molecule type" value="Genomic_DNA"/>
</dbReference>